<dbReference type="EMBL" id="MPDP01000256">
    <property type="protein sequence ID" value="KAK1467688.1"/>
    <property type="molecule type" value="Genomic_DNA"/>
</dbReference>
<organism evidence="6 7">
    <name type="scientific">Colletotrichum cuscutae</name>
    <dbReference type="NCBI Taxonomy" id="1209917"/>
    <lineage>
        <taxon>Eukaryota</taxon>
        <taxon>Fungi</taxon>
        <taxon>Dikarya</taxon>
        <taxon>Ascomycota</taxon>
        <taxon>Pezizomycotina</taxon>
        <taxon>Sordariomycetes</taxon>
        <taxon>Hypocreomycetidae</taxon>
        <taxon>Glomerellales</taxon>
        <taxon>Glomerellaceae</taxon>
        <taxon>Colletotrichum</taxon>
        <taxon>Colletotrichum acutatum species complex</taxon>
    </lineage>
</organism>
<gene>
    <name evidence="6" type="ORF">CCUS01_06955</name>
</gene>
<feature type="domain" description="Glycosyl hydrolase family 13 catalytic" evidence="5">
    <location>
        <begin position="19"/>
        <end position="155"/>
    </location>
</feature>
<evidence type="ECO:0000313" key="7">
    <source>
        <dbReference type="Proteomes" id="UP001239213"/>
    </source>
</evidence>
<evidence type="ECO:0000256" key="4">
    <source>
        <dbReference type="ARBA" id="ARBA00026248"/>
    </source>
</evidence>
<evidence type="ECO:0000313" key="6">
    <source>
        <dbReference type="EMBL" id="KAK1467688.1"/>
    </source>
</evidence>
<dbReference type="FunFam" id="3.20.20.80:FF:000064">
    <property type="entry name" value="Oligo-1,6-glucosidase"/>
    <property type="match status" value="1"/>
</dbReference>
<dbReference type="Proteomes" id="UP001239213">
    <property type="component" value="Unassembled WGS sequence"/>
</dbReference>
<dbReference type="GO" id="GO:0033934">
    <property type="term" value="F:glucan 1,4-alpha-maltotriohydrolase activity"/>
    <property type="evidence" value="ECO:0007669"/>
    <property type="project" value="TreeGrafter"/>
</dbReference>
<dbReference type="GO" id="GO:0004574">
    <property type="term" value="F:oligo-1,6-glucosidase activity"/>
    <property type="evidence" value="ECO:0007669"/>
    <property type="project" value="TreeGrafter"/>
</dbReference>
<dbReference type="GO" id="GO:0000025">
    <property type="term" value="P:maltose catabolic process"/>
    <property type="evidence" value="ECO:0007669"/>
    <property type="project" value="TreeGrafter"/>
</dbReference>
<keyword evidence="7" id="KW-1185">Reference proteome</keyword>
<dbReference type="GO" id="GO:0004556">
    <property type="term" value="F:alpha-amylase activity"/>
    <property type="evidence" value="ECO:0007669"/>
    <property type="project" value="TreeGrafter"/>
</dbReference>
<dbReference type="GO" id="GO:0004575">
    <property type="term" value="F:sucrose alpha-glucosidase activity"/>
    <property type="evidence" value="ECO:0007669"/>
    <property type="project" value="TreeGrafter"/>
</dbReference>
<dbReference type="GO" id="GO:0005987">
    <property type="term" value="P:sucrose catabolic process"/>
    <property type="evidence" value="ECO:0007669"/>
    <property type="project" value="TreeGrafter"/>
</dbReference>
<dbReference type="InterPro" id="IPR006047">
    <property type="entry name" value="GH13_cat_dom"/>
</dbReference>
<comment type="similarity">
    <text evidence="1">Belongs to the glycosyl hydrolase 13 family.</text>
</comment>
<reference evidence="6" key="1">
    <citation type="submission" date="2016-11" db="EMBL/GenBank/DDBJ databases">
        <title>The genome sequence of Colletotrichum cuscutae.</title>
        <authorList>
            <person name="Baroncelli R."/>
        </authorList>
    </citation>
    <scope>NUCLEOTIDE SEQUENCE</scope>
    <source>
        <strain evidence="6">IMI 304802</strain>
    </source>
</reference>
<keyword evidence="2" id="KW-0378">Hydrolase</keyword>
<sequence length="158" mass="17908">MATSGPPDRQWWKEAVVYQIYPASFLDSNNDGLGDISGIISKLDYIKSVGATAIWLSPIFKSPQNDMGYDISDYRDIHRPYGTIADAESLIKGCHERGIKVLLDLVVNHTSDEHEWFRESRSSKSSSKRDWYFWLSDRKSNSTAAYSRSTQGLIRGPI</sequence>
<evidence type="ECO:0000256" key="3">
    <source>
        <dbReference type="ARBA" id="ARBA00023295"/>
    </source>
</evidence>
<dbReference type="AlphaFoldDB" id="A0AAI9Y1A0"/>
<dbReference type="InterPro" id="IPR017853">
    <property type="entry name" value="GH"/>
</dbReference>
<name>A0AAI9Y1A0_9PEZI</name>
<keyword evidence="3" id="KW-0326">Glycosidase</keyword>
<dbReference type="Pfam" id="PF00128">
    <property type="entry name" value="Alpha-amylase"/>
    <property type="match status" value="1"/>
</dbReference>
<dbReference type="Gene3D" id="3.90.400.10">
    <property type="entry name" value="Oligo-1,6-glucosidase, Domain 2"/>
    <property type="match status" value="1"/>
</dbReference>
<dbReference type="PANTHER" id="PTHR10357">
    <property type="entry name" value="ALPHA-AMYLASE FAMILY MEMBER"/>
    <property type="match status" value="1"/>
</dbReference>
<protein>
    <recommendedName>
        <fullName evidence="5">Glycosyl hydrolase family 13 catalytic domain-containing protein</fullName>
    </recommendedName>
</protein>
<dbReference type="Gene3D" id="3.20.20.80">
    <property type="entry name" value="Glycosidases"/>
    <property type="match status" value="1"/>
</dbReference>
<dbReference type="SUPFAM" id="SSF51445">
    <property type="entry name" value="(Trans)glycosidases"/>
    <property type="match status" value="1"/>
</dbReference>
<comment type="caution">
    <text evidence="6">The sequence shown here is derived from an EMBL/GenBank/DDBJ whole genome shotgun (WGS) entry which is preliminary data.</text>
</comment>
<dbReference type="SMART" id="SM00642">
    <property type="entry name" value="Aamy"/>
    <property type="match status" value="1"/>
</dbReference>
<keyword evidence="4" id="KW-0462">Maltose metabolism</keyword>
<accession>A0AAI9Y1A0</accession>
<dbReference type="InterPro" id="IPR045857">
    <property type="entry name" value="O16G_dom_2"/>
</dbReference>
<evidence type="ECO:0000256" key="1">
    <source>
        <dbReference type="ARBA" id="ARBA00008061"/>
    </source>
</evidence>
<proteinExistence type="inferred from homology"/>
<dbReference type="PANTHER" id="PTHR10357:SF232">
    <property type="entry name" value="GLYCOSYL HYDROLASE FAMILY 13 CATALYTIC DOMAIN-CONTAINING PROTEIN"/>
    <property type="match status" value="1"/>
</dbReference>
<evidence type="ECO:0000256" key="2">
    <source>
        <dbReference type="ARBA" id="ARBA00022801"/>
    </source>
</evidence>
<evidence type="ECO:0000259" key="5">
    <source>
        <dbReference type="SMART" id="SM00642"/>
    </source>
</evidence>